<dbReference type="Gene3D" id="3.30.70.330">
    <property type="match status" value="2"/>
</dbReference>
<dbReference type="GO" id="GO:0005730">
    <property type="term" value="C:nucleolus"/>
    <property type="evidence" value="ECO:0007669"/>
    <property type="project" value="TreeGrafter"/>
</dbReference>
<reference evidence="5" key="2">
    <citation type="submission" date="2023-06" db="EMBL/GenBank/DDBJ databases">
        <authorList>
            <consortium name="Lawrence Berkeley National Laboratory"/>
            <person name="Haridas S."/>
            <person name="Hensen N."/>
            <person name="Bonometti L."/>
            <person name="Westerberg I."/>
            <person name="Brannstrom I.O."/>
            <person name="Guillou S."/>
            <person name="Cros-Aarteil S."/>
            <person name="Calhoun S."/>
            <person name="Kuo A."/>
            <person name="Mondo S."/>
            <person name="Pangilinan J."/>
            <person name="Riley R."/>
            <person name="Labutti K."/>
            <person name="Andreopoulos B."/>
            <person name="Lipzen A."/>
            <person name="Chen C."/>
            <person name="Yanf M."/>
            <person name="Daum C."/>
            <person name="Ng V."/>
            <person name="Clum A."/>
            <person name="Steindorff A."/>
            <person name="Ohm R."/>
            <person name="Martin F."/>
            <person name="Silar P."/>
            <person name="Natvig D."/>
            <person name="Lalanne C."/>
            <person name="Gautier V."/>
            <person name="Ament-Velasquez S.L."/>
            <person name="Kruys A."/>
            <person name="Hutchinson M.I."/>
            <person name="Powell A.J."/>
            <person name="Barry K."/>
            <person name="Miller A.N."/>
            <person name="Grigoriev I.V."/>
            <person name="Debuchy R."/>
            <person name="Gladieux P."/>
            <person name="Thoren M.H."/>
            <person name="Johannesson H."/>
        </authorList>
    </citation>
    <scope>NUCLEOTIDE SEQUENCE</scope>
    <source>
        <strain evidence="5">CBS 955.72</strain>
    </source>
</reference>
<protein>
    <submittedName>
        <fullName evidence="5">RNA-binding protein rnp24-like protein</fullName>
    </submittedName>
</protein>
<feature type="region of interest" description="Disordered" evidence="3">
    <location>
        <begin position="285"/>
        <end position="331"/>
    </location>
</feature>
<evidence type="ECO:0000256" key="3">
    <source>
        <dbReference type="SAM" id="MobiDB-lite"/>
    </source>
</evidence>
<dbReference type="Proteomes" id="UP001275084">
    <property type="component" value="Unassembled WGS sequence"/>
</dbReference>
<dbReference type="AlphaFoldDB" id="A0AAJ0HPJ3"/>
<feature type="domain" description="RRM" evidence="4">
    <location>
        <begin position="90"/>
        <end position="182"/>
    </location>
</feature>
<feature type="region of interest" description="Disordered" evidence="3">
    <location>
        <begin position="1"/>
        <end position="89"/>
    </location>
</feature>
<feature type="domain" description="RRM" evidence="4">
    <location>
        <begin position="213"/>
        <end position="362"/>
    </location>
</feature>
<dbReference type="InterPro" id="IPR012677">
    <property type="entry name" value="Nucleotide-bd_a/b_plait_sf"/>
</dbReference>
<proteinExistence type="predicted"/>
<feature type="compositionally biased region" description="Low complexity" evidence="3">
    <location>
        <begin position="390"/>
        <end position="411"/>
    </location>
</feature>
<dbReference type="InterPro" id="IPR000504">
    <property type="entry name" value="RRM_dom"/>
</dbReference>
<evidence type="ECO:0000259" key="4">
    <source>
        <dbReference type="PROSITE" id="PS50102"/>
    </source>
</evidence>
<dbReference type="PANTHER" id="PTHR23236">
    <property type="entry name" value="EUKARYOTIC TRANSLATION INITIATION FACTOR 4B/4H"/>
    <property type="match status" value="1"/>
</dbReference>
<gene>
    <name evidence="5" type="ORF">B0T25DRAFT_85953</name>
</gene>
<dbReference type="GO" id="GO:0003723">
    <property type="term" value="F:RNA binding"/>
    <property type="evidence" value="ECO:0007669"/>
    <property type="project" value="UniProtKB-UniRule"/>
</dbReference>
<evidence type="ECO:0000256" key="1">
    <source>
        <dbReference type="ARBA" id="ARBA00022884"/>
    </source>
</evidence>
<organism evidence="5 6">
    <name type="scientific">Lasiosphaeria hispida</name>
    <dbReference type="NCBI Taxonomy" id="260671"/>
    <lineage>
        <taxon>Eukaryota</taxon>
        <taxon>Fungi</taxon>
        <taxon>Dikarya</taxon>
        <taxon>Ascomycota</taxon>
        <taxon>Pezizomycotina</taxon>
        <taxon>Sordariomycetes</taxon>
        <taxon>Sordariomycetidae</taxon>
        <taxon>Sordariales</taxon>
        <taxon>Lasiosphaeriaceae</taxon>
        <taxon>Lasiosphaeria</taxon>
    </lineage>
</organism>
<feature type="compositionally biased region" description="Basic residues" evidence="3">
    <location>
        <begin position="367"/>
        <end position="379"/>
    </location>
</feature>
<feature type="compositionally biased region" description="Basic residues" evidence="3">
    <location>
        <begin position="47"/>
        <end position="57"/>
    </location>
</feature>
<dbReference type="SUPFAM" id="SSF54928">
    <property type="entry name" value="RNA-binding domain, RBD"/>
    <property type="match status" value="1"/>
</dbReference>
<comment type="caution">
    <text evidence="5">The sequence shown here is derived from an EMBL/GenBank/DDBJ whole genome shotgun (WGS) entry which is preliminary data.</text>
</comment>
<reference evidence="5" key="1">
    <citation type="journal article" date="2023" name="Mol. Phylogenet. Evol.">
        <title>Genome-scale phylogeny and comparative genomics of the fungal order Sordariales.</title>
        <authorList>
            <person name="Hensen N."/>
            <person name="Bonometti L."/>
            <person name="Westerberg I."/>
            <person name="Brannstrom I.O."/>
            <person name="Guillou S."/>
            <person name="Cros-Aarteil S."/>
            <person name="Calhoun S."/>
            <person name="Haridas S."/>
            <person name="Kuo A."/>
            <person name="Mondo S."/>
            <person name="Pangilinan J."/>
            <person name="Riley R."/>
            <person name="LaButti K."/>
            <person name="Andreopoulos B."/>
            <person name="Lipzen A."/>
            <person name="Chen C."/>
            <person name="Yan M."/>
            <person name="Daum C."/>
            <person name="Ng V."/>
            <person name="Clum A."/>
            <person name="Steindorff A."/>
            <person name="Ohm R.A."/>
            <person name="Martin F."/>
            <person name="Silar P."/>
            <person name="Natvig D.O."/>
            <person name="Lalanne C."/>
            <person name="Gautier V."/>
            <person name="Ament-Velasquez S.L."/>
            <person name="Kruys A."/>
            <person name="Hutchinson M.I."/>
            <person name="Powell A.J."/>
            <person name="Barry K."/>
            <person name="Miller A.N."/>
            <person name="Grigoriev I.V."/>
            <person name="Debuchy R."/>
            <person name="Gladieux P."/>
            <person name="Hiltunen Thoren M."/>
            <person name="Johannesson H."/>
        </authorList>
    </citation>
    <scope>NUCLEOTIDE SEQUENCE</scope>
    <source>
        <strain evidence="5">CBS 955.72</strain>
    </source>
</reference>
<keyword evidence="6" id="KW-1185">Reference proteome</keyword>
<dbReference type="EMBL" id="JAUIQD010000002">
    <property type="protein sequence ID" value="KAK3359084.1"/>
    <property type="molecule type" value="Genomic_DNA"/>
</dbReference>
<evidence type="ECO:0000256" key="2">
    <source>
        <dbReference type="PROSITE-ProRule" id="PRU00176"/>
    </source>
</evidence>
<dbReference type="Pfam" id="PF00076">
    <property type="entry name" value="RRM_1"/>
    <property type="match status" value="1"/>
</dbReference>
<dbReference type="InterPro" id="IPR035979">
    <property type="entry name" value="RBD_domain_sf"/>
</dbReference>
<accession>A0AAJ0HPJ3</accession>
<dbReference type="PROSITE" id="PS50102">
    <property type="entry name" value="RRM"/>
    <property type="match status" value="2"/>
</dbReference>
<keyword evidence="1 2" id="KW-0694">RNA-binding</keyword>
<feature type="region of interest" description="Disordered" evidence="3">
    <location>
        <begin position="367"/>
        <end position="412"/>
    </location>
</feature>
<name>A0AAJ0HPJ3_9PEZI</name>
<dbReference type="SMART" id="SM00360">
    <property type="entry name" value="RRM"/>
    <property type="match status" value="2"/>
</dbReference>
<evidence type="ECO:0000313" key="6">
    <source>
        <dbReference type="Proteomes" id="UP001275084"/>
    </source>
</evidence>
<evidence type="ECO:0000313" key="5">
    <source>
        <dbReference type="EMBL" id="KAK3359084.1"/>
    </source>
</evidence>
<sequence>MATKDLEATAPNSDVEVTEPTSPLKKRKSTALKEIEVDLTLPEPPSKKIRRAIKKGKPIPTKQNSSDDEGEDGEAKDGAKPSKKKERSPHGVWIGNLRFSVNKAEIRQWLVDNSGGAITDDLITRVHIPTIKPAPGATKKVVFENRGFAYVDFSTLAANVAAIALSETVLHSRKLLIKDSKNFEGRPKKEEADAAAAAAAEEEANKPKKNPITKVFVGNLAFQVTEDDLHAHFEKCGKIRWIKVATFEDTGKCKGYGWVNFEEPDAAAWAVKGFVKVQEKIETLEDFMDEDDKPAATKKGSTKPAAEAGSDAEDATPDTPEQKKKTKKQIAAIEASPVRIKSRKWWVNQLHGRPLKIELAEDDQSRYKKRFRGNGPKHNKPAETNGNYRPGGAAAPPAGADGAAAPEPAKPYLYKQKDKKAIKTATDISVARLTGAPVVSTGKKTMFE</sequence>
<dbReference type="PANTHER" id="PTHR23236:SF95">
    <property type="entry name" value="NUCLEOLAR PROTEIN 13"/>
    <property type="match status" value="1"/>
</dbReference>